<feature type="chain" id="PRO_5047186641" evidence="3">
    <location>
        <begin position="42"/>
        <end position="552"/>
    </location>
</feature>
<dbReference type="SUPFAM" id="SSF56601">
    <property type="entry name" value="beta-lactamase/transpeptidase-like"/>
    <property type="match status" value="1"/>
</dbReference>
<dbReference type="Pfam" id="PF02113">
    <property type="entry name" value="Peptidase_S13"/>
    <property type="match status" value="1"/>
</dbReference>
<dbReference type="Gene3D" id="3.50.80.20">
    <property type="entry name" value="D-Ala-D-Ala carboxypeptidase C, peptidase S13"/>
    <property type="match status" value="1"/>
</dbReference>
<dbReference type="GO" id="GO:0009002">
    <property type="term" value="F:serine-type D-Ala-D-Ala carboxypeptidase activity"/>
    <property type="evidence" value="ECO:0007669"/>
    <property type="project" value="UniProtKB-EC"/>
</dbReference>
<dbReference type="EMBL" id="JBHTBH010000004">
    <property type="protein sequence ID" value="MFC7328200.1"/>
    <property type="molecule type" value="Genomic_DNA"/>
</dbReference>
<gene>
    <name evidence="4" type="primary">dacB</name>
    <name evidence="4" type="ORF">ACFQRF_10650</name>
</gene>
<dbReference type="RefSeq" id="WP_379870849.1">
    <property type="nucleotide sequence ID" value="NZ_JBHTBH010000004.1"/>
</dbReference>
<dbReference type="InterPro" id="IPR000667">
    <property type="entry name" value="Peptidase_S13"/>
</dbReference>
<keyword evidence="4" id="KW-0121">Carboxypeptidase</keyword>
<keyword evidence="5" id="KW-1185">Reference proteome</keyword>
<proteinExistence type="inferred from homology"/>
<organism evidence="4 5">
    <name type="scientific">Marinactinospora rubrisoli</name>
    <dbReference type="NCBI Taxonomy" id="2715399"/>
    <lineage>
        <taxon>Bacteria</taxon>
        <taxon>Bacillati</taxon>
        <taxon>Actinomycetota</taxon>
        <taxon>Actinomycetes</taxon>
        <taxon>Streptosporangiales</taxon>
        <taxon>Nocardiopsidaceae</taxon>
        <taxon>Marinactinospora</taxon>
    </lineage>
</organism>
<name>A0ABW2KGI5_9ACTN</name>
<evidence type="ECO:0000256" key="3">
    <source>
        <dbReference type="SAM" id="SignalP"/>
    </source>
</evidence>
<protein>
    <submittedName>
        <fullName evidence="4">D-alanyl-D-alanine carboxypeptidase/D-alanyl-D-alanine-endopeptidase</fullName>
        <ecNumber evidence="4">3.4.16.4</ecNumber>
    </submittedName>
</protein>
<reference evidence="5" key="1">
    <citation type="journal article" date="2019" name="Int. J. Syst. Evol. Microbiol.">
        <title>The Global Catalogue of Microorganisms (GCM) 10K type strain sequencing project: providing services to taxonomists for standard genome sequencing and annotation.</title>
        <authorList>
            <consortium name="The Broad Institute Genomics Platform"/>
            <consortium name="The Broad Institute Genome Sequencing Center for Infectious Disease"/>
            <person name="Wu L."/>
            <person name="Ma J."/>
        </authorList>
    </citation>
    <scope>NUCLEOTIDE SEQUENCE [LARGE SCALE GENOMIC DNA]</scope>
    <source>
        <strain evidence="5">CGMCC 4.7382</strain>
    </source>
</reference>
<sequence>MTVPLQPAPRRPPLNRAPHVAALGLAGTFALLVGTATPALADTEAATADLAADIDELLADPSLEGATNGVVVRSLSEGDVLYESEPGTPLVPASNTKLLTSVAALEVLGPDHRFTTTVSASDQPTGGVLDGDLHLTGGGDPTLTVARYDALAADVAAAGVTEVTGDLLADDTMFDDQRLADTWEASDEPYAYAAQISALTVATDTRYDTGVVNVTVKPGSAPGDPVSVSVSPDVGYVTVDSEAKTGEADGGAGLTITRESGTNTISVSGSLPAGGGAQAQLTTVHEPTDFAAEVFADALEENGVEVQGEVGRAETPQDAIQVAETTSAELGDILVPFLKMSNSGHAEMLVKTIAQETAGEGTWAAGLPEVEAALNRIGVDTTGVQLADGSGLSRSNEVPAEVMADLLAATREQPWSETWEAALPVAGEPSQMVGGTLASRMVDTPAAGNVHAKTGTMTGASALSGFVTTADGEDLVFSVINNGYTGAAPRPVQDAIAVRLAEFSRAGATSGVQEPEQPSSTETRSLARFVDVPQIEGIERPDELECTWVGAC</sequence>
<dbReference type="InterPro" id="IPR012338">
    <property type="entry name" value="Beta-lactam/transpept-like"/>
</dbReference>
<dbReference type="Gene3D" id="3.40.710.10">
    <property type="entry name" value="DD-peptidase/beta-lactamase superfamily"/>
    <property type="match status" value="2"/>
</dbReference>
<dbReference type="PRINTS" id="PR00922">
    <property type="entry name" value="DADACBPTASE3"/>
</dbReference>
<keyword evidence="3" id="KW-0732">Signal</keyword>
<evidence type="ECO:0000313" key="4">
    <source>
        <dbReference type="EMBL" id="MFC7328200.1"/>
    </source>
</evidence>
<dbReference type="Proteomes" id="UP001596540">
    <property type="component" value="Unassembled WGS sequence"/>
</dbReference>
<dbReference type="PANTHER" id="PTHR30023">
    <property type="entry name" value="D-ALANYL-D-ALANINE CARBOXYPEPTIDASE"/>
    <property type="match status" value="1"/>
</dbReference>
<feature type="signal peptide" evidence="3">
    <location>
        <begin position="1"/>
        <end position="41"/>
    </location>
</feature>
<evidence type="ECO:0000256" key="1">
    <source>
        <dbReference type="ARBA" id="ARBA00006096"/>
    </source>
</evidence>
<comment type="caution">
    <text evidence="4">The sequence shown here is derived from an EMBL/GenBank/DDBJ whole genome shotgun (WGS) entry which is preliminary data.</text>
</comment>
<keyword evidence="2 4" id="KW-0378">Hydrolase</keyword>
<dbReference type="PANTHER" id="PTHR30023:SF0">
    <property type="entry name" value="PENICILLIN-SENSITIVE CARBOXYPEPTIDASE A"/>
    <property type="match status" value="1"/>
</dbReference>
<accession>A0ABW2KGI5</accession>
<keyword evidence="4" id="KW-0645">Protease</keyword>
<dbReference type="EC" id="3.4.16.4" evidence="4"/>
<dbReference type="NCBIfam" id="TIGR00666">
    <property type="entry name" value="PBP4"/>
    <property type="match status" value="1"/>
</dbReference>
<evidence type="ECO:0000313" key="5">
    <source>
        <dbReference type="Proteomes" id="UP001596540"/>
    </source>
</evidence>
<comment type="similarity">
    <text evidence="1">Belongs to the peptidase S13 family.</text>
</comment>
<evidence type="ECO:0000256" key="2">
    <source>
        <dbReference type="ARBA" id="ARBA00022801"/>
    </source>
</evidence>